<comment type="caution">
    <text evidence="3">The sequence shown here is derived from an EMBL/GenBank/DDBJ whole genome shotgun (WGS) entry which is preliminary data.</text>
</comment>
<feature type="compositionally biased region" description="Polar residues" evidence="1">
    <location>
        <begin position="1"/>
        <end position="10"/>
    </location>
</feature>
<keyword evidence="4" id="KW-1185">Reference proteome</keyword>
<dbReference type="RefSeq" id="WP_234767249.1">
    <property type="nucleotide sequence ID" value="NZ_JAKEIP010000250.1"/>
</dbReference>
<feature type="transmembrane region" description="Helical" evidence="2">
    <location>
        <begin position="21"/>
        <end position="43"/>
    </location>
</feature>
<dbReference type="Proteomes" id="UP001139384">
    <property type="component" value="Unassembled WGS sequence"/>
</dbReference>
<protein>
    <submittedName>
        <fullName evidence="3">LapA family protein</fullName>
    </submittedName>
</protein>
<organism evidence="3 4">
    <name type="scientific">Streptomyces muensis</name>
    <dbReference type="NCBI Taxonomy" id="1077944"/>
    <lineage>
        <taxon>Bacteria</taxon>
        <taxon>Bacillati</taxon>
        <taxon>Actinomycetota</taxon>
        <taxon>Actinomycetes</taxon>
        <taxon>Kitasatosporales</taxon>
        <taxon>Streptomycetaceae</taxon>
        <taxon>Streptomyces</taxon>
    </lineage>
</organism>
<keyword evidence="2" id="KW-0812">Transmembrane</keyword>
<feature type="transmembrane region" description="Helical" evidence="2">
    <location>
        <begin position="63"/>
        <end position="82"/>
    </location>
</feature>
<evidence type="ECO:0000256" key="2">
    <source>
        <dbReference type="SAM" id="Phobius"/>
    </source>
</evidence>
<name>A0A9X1Q591_STRM4</name>
<feature type="region of interest" description="Disordered" evidence="1">
    <location>
        <begin position="1"/>
        <end position="23"/>
    </location>
</feature>
<reference evidence="3" key="1">
    <citation type="submission" date="2022-01" db="EMBL/GenBank/DDBJ databases">
        <title>Draft Genome Sequences of Seven Type Strains of the Genus Streptomyces.</title>
        <authorList>
            <person name="Aziz S."/>
            <person name="Coretto E."/>
            <person name="Chronakova A."/>
            <person name="Sproer C."/>
            <person name="Huber K."/>
            <person name="Nouioui I."/>
            <person name="Gross H."/>
        </authorList>
    </citation>
    <scope>NUCLEOTIDE SEQUENCE</scope>
    <source>
        <strain evidence="3">DSM 103493</strain>
    </source>
</reference>
<sequence length="85" mass="9115">MTAKTTSQSGRKAGGTQSGRRGALTPKGITVLVLLGLALVFIFENTRETEIRLLVPLVTMPLWLALLAMGVIGALVGAYFMGRRR</sequence>
<evidence type="ECO:0000313" key="3">
    <source>
        <dbReference type="EMBL" id="MCF1598898.1"/>
    </source>
</evidence>
<proteinExistence type="predicted"/>
<evidence type="ECO:0000256" key="1">
    <source>
        <dbReference type="SAM" id="MobiDB-lite"/>
    </source>
</evidence>
<keyword evidence="2" id="KW-1133">Transmembrane helix</keyword>
<accession>A0A9X1Q591</accession>
<evidence type="ECO:0000313" key="4">
    <source>
        <dbReference type="Proteomes" id="UP001139384"/>
    </source>
</evidence>
<keyword evidence="2" id="KW-0472">Membrane</keyword>
<gene>
    <name evidence="3" type="ORF">L0P92_35895</name>
</gene>
<dbReference type="EMBL" id="JAKEIP010000250">
    <property type="protein sequence ID" value="MCF1598898.1"/>
    <property type="molecule type" value="Genomic_DNA"/>
</dbReference>
<dbReference type="AlphaFoldDB" id="A0A9X1Q591"/>